<evidence type="ECO:0000256" key="2">
    <source>
        <dbReference type="ARBA" id="ARBA00022679"/>
    </source>
</evidence>
<keyword evidence="10" id="KW-1185">Reference proteome</keyword>
<evidence type="ECO:0000256" key="1">
    <source>
        <dbReference type="ARBA" id="ARBA00004123"/>
    </source>
</evidence>
<gene>
    <name evidence="9" type="ORF">HPB48_019088</name>
</gene>
<evidence type="ECO:0000256" key="5">
    <source>
        <dbReference type="ARBA" id="ARBA00023204"/>
    </source>
</evidence>
<dbReference type="EMBL" id="JABSTR010000005">
    <property type="protein sequence ID" value="KAH9370985.1"/>
    <property type="molecule type" value="Genomic_DNA"/>
</dbReference>
<keyword evidence="5" id="KW-0234">DNA repair</keyword>
<dbReference type="VEuPathDB" id="VectorBase:HLOH_056024"/>
<name>A0A9J6G8E1_HAELO</name>
<feature type="domain" description="UmuC" evidence="8">
    <location>
        <begin position="9"/>
        <end position="219"/>
    </location>
</feature>
<dbReference type="GO" id="GO:0035861">
    <property type="term" value="C:site of double-strand break"/>
    <property type="evidence" value="ECO:0007669"/>
    <property type="project" value="TreeGrafter"/>
</dbReference>
<dbReference type="GO" id="GO:0006281">
    <property type="term" value="P:DNA repair"/>
    <property type="evidence" value="ECO:0007669"/>
    <property type="project" value="UniProtKB-KW"/>
</dbReference>
<reference evidence="9 10" key="1">
    <citation type="journal article" date="2020" name="Cell">
        <title>Large-Scale Comparative Analyses of Tick Genomes Elucidate Their Genetic Diversity and Vector Capacities.</title>
        <authorList>
            <consortium name="Tick Genome and Microbiome Consortium (TIGMIC)"/>
            <person name="Jia N."/>
            <person name="Wang J."/>
            <person name="Shi W."/>
            <person name="Du L."/>
            <person name="Sun Y."/>
            <person name="Zhan W."/>
            <person name="Jiang J.F."/>
            <person name="Wang Q."/>
            <person name="Zhang B."/>
            <person name="Ji P."/>
            <person name="Bell-Sakyi L."/>
            <person name="Cui X.M."/>
            <person name="Yuan T.T."/>
            <person name="Jiang B.G."/>
            <person name="Yang W.F."/>
            <person name="Lam T.T."/>
            <person name="Chang Q.C."/>
            <person name="Ding S.J."/>
            <person name="Wang X.J."/>
            <person name="Zhu J.G."/>
            <person name="Ruan X.D."/>
            <person name="Zhao L."/>
            <person name="Wei J.T."/>
            <person name="Ye R.Z."/>
            <person name="Que T.C."/>
            <person name="Du C.H."/>
            <person name="Zhou Y.H."/>
            <person name="Cheng J.X."/>
            <person name="Dai P.F."/>
            <person name="Guo W.B."/>
            <person name="Han X.H."/>
            <person name="Huang E.J."/>
            <person name="Li L.F."/>
            <person name="Wei W."/>
            <person name="Gao Y.C."/>
            <person name="Liu J.Z."/>
            <person name="Shao H.Z."/>
            <person name="Wang X."/>
            <person name="Wang C.C."/>
            <person name="Yang T.C."/>
            <person name="Huo Q.B."/>
            <person name="Li W."/>
            <person name="Chen H.Y."/>
            <person name="Chen S.E."/>
            <person name="Zhou L.G."/>
            <person name="Ni X.B."/>
            <person name="Tian J.H."/>
            <person name="Sheng Y."/>
            <person name="Liu T."/>
            <person name="Pan Y.S."/>
            <person name="Xia L.Y."/>
            <person name="Li J."/>
            <person name="Zhao F."/>
            <person name="Cao W.C."/>
        </authorList>
    </citation>
    <scope>NUCLEOTIDE SEQUENCE [LARGE SCALE GENOMIC DNA]</scope>
    <source>
        <strain evidence="9">HaeL-2018</strain>
    </source>
</reference>
<dbReference type="Pfam" id="PF00817">
    <property type="entry name" value="IMS"/>
    <property type="match status" value="2"/>
</dbReference>
<evidence type="ECO:0000256" key="4">
    <source>
        <dbReference type="ARBA" id="ARBA00022763"/>
    </source>
</evidence>
<dbReference type="InterPro" id="IPR001126">
    <property type="entry name" value="UmuC"/>
</dbReference>
<dbReference type="OrthoDB" id="5723at2759"/>
<dbReference type="Pfam" id="PF21704">
    <property type="entry name" value="POLH-Rev1_HhH"/>
    <property type="match status" value="1"/>
</dbReference>
<evidence type="ECO:0000313" key="10">
    <source>
        <dbReference type="Proteomes" id="UP000821853"/>
    </source>
</evidence>
<comment type="caution">
    <text evidence="9">The sequence shown here is derived from an EMBL/GenBank/DDBJ whole genome shotgun (WGS) entry which is preliminary data.</text>
</comment>
<dbReference type="Gene3D" id="3.30.70.270">
    <property type="match status" value="1"/>
</dbReference>
<accession>A0A9J6G8E1</accession>
<keyword evidence="7" id="KW-1133">Transmembrane helix</keyword>
<evidence type="ECO:0000256" key="6">
    <source>
        <dbReference type="ARBA" id="ARBA00023242"/>
    </source>
</evidence>
<dbReference type="PROSITE" id="PS50173">
    <property type="entry name" value="UMUC"/>
    <property type="match status" value="1"/>
</dbReference>
<keyword evidence="4" id="KW-0227">DNA damage</keyword>
<dbReference type="FunFam" id="1.10.150.20:FF:000014">
    <property type="entry name" value="Polymerase (DNA directed), eta"/>
    <property type="match status" value="1"/>
</dbReference>
<evidence type="ECO:0000313" key="9">
    <source>
        <dbReference type="EMBL" id="KAH9370985.1"/>
    </source>
</evidence>
<keyword evidence="3" id="KW-0479">Metal-binding</keyword>
<evidence type="ECO:0000259" key="8">
    <source>
        <dbReference type="PROSITE" id="PS50173"/>
    </source>
</evidence>
<dbReference type="PANTHER" id="PTHR45873">
    <property type="entry name" value="DNA POLYMERASE ETA"/>
    <property type="match status" value="1"/>
</dbReference>
<keyword evidence="6" id="KW-0539">Nucleus</keyword>
<dbReference type="GO" id="GO:0046872">
    <property type="term" value="F:metal ion binding"/>
    <property type="evidence" value="ECO:0007669"/>
    <property type="project" value="UniProtKB-KW"/>
</dbReference>
<keyword evidence="7" id="KW-0472">Membrane</keyword>
<dbReference type="PANTHER" id="PTHR45873:SF1">
    <property type="entry name" value="DNA POLYMERASE ETA"/>
    <property type="match status" value="1"/>
</dbReference>
<dbReference type="Gene3D" id="1.10.150.20">
    <property type="entry name" value="5' to 3' exonuclease, C-terminal subdomain"/>
    <property type="match status" value="1"/>
</dbReference>
<keyword evidence="2" id="KW-0808">Transferase</keyword>
<evidence type="ECO:0000256" key="7">
    <source>
        <dbReference type="SAM" id="Phobius"/>
    </source>
</evidence>
<dbReference type="GO" id="GO:0005657">
    <property type="term" value="C:replication fork"/>
    <property type="evidence" value="ECO:0007669"/>
    <property type="project" value="TreeGrafter"/>
</dbReference>
<proteinExistence type="predicted"/>
<dbReference type="Proteomes" id="UP000821853">
    <property type="component" value="Chromosome 3"/>
</dbReference>
<dbReference type="GO" id="GO:0005634">
    <property type="term" value="C:nucleus"/>
    <property type="evidence" value="ECO:0007669"/>
    <property type="project" value="UniProtKB-SubCell"/>
</dbReference>
<dbReference type="GO" id="GO:0042276">
    <property type="term" value="P:error-prone translesion synthesis"/>
    <property type="evidence" value="ECO:0007669"/>
    <property type="project" value="TreeGrafter"/>
</dbReference>
<dbReference type="GO" id="GO:0009314">
    <property type="term" value="P:response to radiation"/>
    <property type="evidence" value="ECO:0007669"/>
    <property type="project" value="TreeGrafter"/>
</dbReference>
<dbReference type="OMA" id="WFTRSDA"/>
<keyword evidence="7" id="KW-0812">Transmembrane</keyword>
<sequence>MAVPRHRAVALVDMDCFYVQVEQKLAPEWNGKPCAVAQYNTFQGGGEKGGQVKIILRGRKEAEKLAKDLHLFRVPEVRGKADLTRWGSSSLLFHIMVCMCATYHLFYLPVLSSFIGKKKIRSCFEPVLGKADLAAWLSEIDDPDCPDALLARAAALTEQIRAAVYAQTGYRCSAGIAHNKVLAKLACGLHKPNKQTVLTESGVPILFATLPIHKLRNLGGKLGQDIQDLLQVEVVADLLRFSQDQLTTQFGHKTGTWLYQLVRGVDHEPVTPRKLALSIGCGKNFRGKLALDATSKASGILCSYTVSVHFLLFPLLEHLFS</sequence>
<dbReference type="InterPro" id="IPR043128">
    <property type="entry name" value="Rev_trsase/Diguanyl_cyclase"/>
</dbReference>
<dbReference type="SUPFAM" id="SSF56672">
    <property type="entry name" value="DNA/RNA polymerases"/>
    <property type="match status" value="1"/>
</dbReference>
<protein>
    <recommendedName>
        <fullName evidence="8">UmuC domain-containing protein</fullName>
    </recommendedName>
</protein>
<dbReference type="InterPro" id="IPR043502">
    <property type="entry name" value="DNA/RNA_pol_sf"/>
</dbReference>
<organism evidence="9 10">
    <name type="scientific">Haemaphysalis longicornis</name>
    <name type="common">Bush tick</name>
    <dbReference type="NCBI Taxonomy" id="44386"/>
    <lineage>
        <taxon>Eukaryota</taxon>
        <taxon>Metazoa</taxon>
        <taxon>Ecdysozoa</taxon>
        <taxon>Arthropoda</taxon>
        <taxon>Chelicerata</taxon>
        <taxon>Arachnida</taxon>
        <taxon>Acari</taxon>
        <taxon>Parasitiformes</taxon>
        <taxon>Ixodida</taxon>
        <taxon>Ixodoidea</taxon>
        <taxon>Ixodidae</taxon>
        <taxon>Haemaphysalinae</taxon>
        <taxon>Haemaphysalis</taxon>
    </lineage>
</organism>
<dbReference type="AlphaFoldDB" id="A0A9J6G8E1"/>
<dbReference type="InterPro" id="IPR052230">
    <property type="entry name" value="DNA_polymerase_eta"/>
</dbReference>
<comment type="subcellular location">
    <subcellularLocation>
        <location evidence="1">Nucleus</location>
    </subcellularLocation>
</comment>
<feature type="transmembrane region" description="Helical" evidence="7">
    <location>
        <begin position="91"/>
        <end position="111"/>
    </location>
</feature>
<evidence type="ECO:0000256" key="3">
    <source>
        <dbReference type="ARBA" id="ARBA00022723"/>
    </source>
</evidence>
<dbReference type="Gene3D" id="3.40.1170.60">
    <property type="match status" value="1"/>
</dbReference>
<dbReference type="GO" id="GO:0003887">
    <property type="term" value="F:DNA-directed DNA polymerase activity"/>
    <property type="evidence" value="ECO:0007669"/>
    <property type="project" value="TreeGrafter"/>
</dbReference>